<gene>
    <name evidence="2" type="ORF">EIW28_16085</name>
</gene>
<organism evidence="2 3">
    <name type="scientific">Glycomyces terrestris</name>
    <dbReference type="NCBI Taxonomy" id="2493553"/>
    <lineage>
        <taxon>Bacteria</taxon>
        <taxon>Bacillati</taxon>
        <taxon>Actinomycetota</taxon>
        <taxon>Actinomycetes</taxon>
        <taxon>Glycomycetales</taxon>
        <taxon>Glycomycetaceae</taxon>
        <taxon>Glycomyces</taxon>
    </lineage>
</organism>
<evidence type="ECO:0000313" key="2">
    <source>
        <dbReference type="EMBL" id="RRR98410.1"/>
    </source>
</evidence>
<name>A0A426UVR2_9ACTN</name>
<dbReference type="InterPro" id="IPR000600">
    <property type="entry name" value="ROK"/>
</dbReference>
<evidence type="ECO:0000313" key="3">
    <source>
        <dbReference type="Proteomes" id="UP000277256"/>
    </source>
</evidence>
<dbReference type="SUPFAM" id="SSF53067">
    <property type="entry name" value="Actin-like ATPase domain"/>
    <property type="match status" value="1"/>
</dbReference>
<dbReference type="AlphaFoldDB" id="A0A426UVR2"/>
<sequence>MNVTMALDLGGTKVEAALVREDGSVVEGTRSRAATGAAAAADRGAAERAIEQVVRHCMAAPAWAGVAAAGIGSAGPVDLAAGAVAPINLPSLRGFGIVDFVRGVSGLERVVLRLDGTCIALAESWLGAARGVRNALVMVVSTGVGGGVVSDGRLVAGSGGNAGHIGQLVVDAVEGDAAAATVEGIASGPSTVRWARGRGWGGATGEDLARDYGAGVPVAVDAVRRSARAVGLGLVNAATLLDLEAAVIGGGFSFVAEDYPELVAAAVREHAVNAYAADLKVVRAELGGDAPLIGAAALVHRADLLSR</sequence>
<dbReference type="Pfam" id="PF00480">
    <property type="entry name" value="ROK"/>
    <property type="match status" value="1"/>
</dbReference>
<accession>A0A426UVR2</accession>
<dbReference type="PANTHER" id="PTHR18964:SF169">
    <property type="entry name" value="N-ACETYLMANNOSAMINE KINASE"/>
    <property type="match status" value="1"/>
</dbReference>
<dbReference type="EMBL" id="RSEB01000004">
    <property type="protein sequence ID" value="RRR98410.1"/>
    <property type="molecule type" value="Genomic_DNA"/>
</dbReference>
<comment type="similarity">
    <text evidence="1">Belongs to the ROK (NagC/XylR) family.</text>
</comment>
<keyword evidence="3" id="KW-1185">Reference proteome</keyword>
<dbReference type="RefSeq" id="WP_125248718.1">
    <property type="nucleotide sequence ID" value="NZ_RSEB01000004.1"/>
</dbReference>
<dbReference type="OrthoDB" id="8772678at2"/>
<evidence type="ECO:0000256" key="1">
    <source>
        <dbReference type="ARBA" id="ARBA00006479"/>
    </source>
</evidence>
<dbReference type="Proteomes" id="UP000277256">
    <property type="component" value="Unassembled WGS sequence"/>
</dbReference>
<proteinExistence type="inferred from homology"/>
<comment type="caution">
    <text evidence="2">The sequence shown here is derived from an EMBL/GenBank/DDBJ whole genome shotgun (WGS) entry which is preliminary data.</text>
</comment>
<dbReference type="PANTHER" id="PTHR18964">
    <property type="entry name" value="ROK (REPRESSOR, ORF, KINASE) FAMILY"/>
    <property type="match status" value="1"/>
</dbReference>
<dbReference type="Gene3D" id="3.30.420.40">
    <property type="match status" value="2"/>
</dbReference>
<dbReference type="InterPro" id="IPR043129">
    <property type="entry name" value="ATPase_NBD"/>
</dbReference>
<protein>
    <submittedName>
        <fullName evidence="2">ROK family protein</fullName>
    </submittedName>
</protein>
<reference evidence="2 3" key="1">
    <citation type="submission" date="2018-12" db="EMBL/GenBank/DDBJ databases">
        <title>Glycomyces sp. YIM 121974 draft genome.</title>
        <authorList>
            <person name="Li Q."/>
        </authorList>
    </citation>
    <scope>NUCLEOTIDE SEQUENCE [LARGE SCALE GENOMIC DNA]</scope>
    <source>
        <strain evidence="2 3">YIM 121974</strain>
    </source>
</reference>